<reference evidence="7" key="1">
    <citation type="submission" date="2019-12" db="EMBL/GenBank/DDBJ databases">
        <title>Genome sequencing and annotation of Brassica cretica.</title>
        <authorList>
            <person name="Studholme D.J."/>
            <person name="Sarris P."/>
        </authorList>
    </citation>
    <scope>NUCLEOTIDE SEQUENCE</scope>
    <source>
        <strain evidence="7">PFS-109/04</strain>
        <tissue evidence="7">Leaf</tissue>
    </source>
</reference>
<proteinExistence type="predicted"/>
<dbReference type="Pfam" id="PF02485">
    <property type="entry name" value="Branch"/>
    <property type="match status" value="1"/>
</dbReference>
<dbReference type="PANTHER" id="PTHR31042:SF143">
    <property type="entry name" value="CORE-2_I-BRANCHING BETA-1,6-N-ACETYLGLUCOSAMINYLTRANSFERASE FAMILY PROTEIN"/>
    <property type="match status" value="1"/>
</dbReference>
<dbReference type="Proteomes" id="UP000712600">
    <property type="component" value="Unassembled WGS sequence"/>
</dbReference>
<evidence type="ECO:0000313" key="7">
    <source>
        <dbReference type="EMBL" id="KAF3526801.1"/>
    </source>
</evidence>
<dbReference type="InterPro" id="IPR044174">
    <property type="entry name" value="BC10-like"/>
</dbReference>
<evidence type="ECO:0000313" key="8">
    <source>
        <dbReference type="Proteomes" id="UP000712600"/>
    </source>
</evidence>
<keyword evidence="4 6" id="KW-0472">Membrane</keyword>
<dbReference type="InterPro" id="IPR003406">
    <property type="entry name" value="Glyco_trans_14"/>
</dbReference>
<keyword evidence="2" id="KW-0328">Glycosyltransferase</keyword>
<evidence type="ECO:0000256" key="6">
    <source>
        <dbReference type="SAM" id="Phobius"/>
    </source>
</evidence>
<gene>
    <name evidence="7" type="ORF">F2Q69_00051049</name>
</gene>
<evidence type="ECO:0000256" key="1">
    <source>
        <dbReference type="ARBA" id="ARBA00004606"/>
    </source>
</evidence>
<name>A0A8S9Q450_BRACR</name>
<evidence type="ECO:0000256" key="3">
    <source>
        <dbReference type="ARBA" id="ARBA00022679"/>
    </source>
</evidence>
<dbReference type="PANTHER" id="PTHR31042">
    <property type="entry name" value="CORE-2/I-BRANCHING BETA-1,6-N-ACETYLGLUCOSAMINYLTRANSFERASE FAMILY PROTEIN-RELATED"/>
    <property type="match status" value="1"/>
</dbReference>
<organism evidence="7 8">
    <name type="scientific">Brassica cretica</name>
    <name type="common">Mustard</name>
    <dbReference type="NCBI Taxonomy" id="69181"/>
    <lineage>
        <taxon>Eukaryota</taxon>
        <taxon>Viridiplantae</taxon>
        <taxon>Streptophyta</taxon>
        <taxon>Embryophyta</taxon>
        <taxon>Tracheophyta</taxon>
        <taxon>Spermatophyta</taxon>
        <taxon>Magnoliopsida</taxon>
        <taxon>eudicotyledons</taxon>
        <taxon>Gunneridae</taxon>
        <taxon>Pentapetalae</taxon>
        <taxon>rosids</taxon>
        <taxon>malvids</taxon>
        <taxon>Brassicales</taxon>
        <taxon>Brassicaceae</taxon>
        <taxon>Brassiceae</taxon>
        <taxon>Brassica</taxon>
    </lineage>
</organism>
<keyword evidence="5" id="KW-0325">Glycoprotein</keyword>
<dbReference type="AlphaFoldDB" id="A0A8S9Q450"/>
<keyword evidence="6" id="KW-1133">Transmembrane helix</keyword>
<dbReference type="EMBL" id="QGKX02001347">
    <property type="protein sequence ID" value="KAF3526801.1"/>
    <property type="molecule type" value="Genomic_DNA"/>
</dbReference>
<keyword evidence="6" id="KW-0812">Transmembrane</keyword>
<comment type="subcellular location">
    <subcellularLocation>
        <location evidence="1">Membrane</location>
        <topology evidence="1">Single-pass type II membrane protein</topology>
    </subcellularLocation>
</comment>
<evidence type="ECO:0000256" key="2">
    <source>
        <dbReference type="ARBA" id="ARBA00022676"/>
    </source>
</evidence>
<dbReference type="GO" id="GO:0016020">
    <property type="term" value="C:membrane"/>
    <property type="evidence" value="ECO:0007669"/>
    <property type="project" value="UniProtKB-SubCell"/>
</dbReference>
<sequence>MPTQKDRNSSSTSLFLVIKLLNPLLHHFLNLLFYFFILCLGVVVGIIVHSSLEASFLPYYPTVQSISQLVLVTSPPPPTSSPLPQNYEIEMFLRPPKINIMHNMEDNELFWRASMDPKIPTRPRYISSSPYPFSRTPKVAFMFLTRGPLPLSPLWERFFRGYEGLFTIYIHTNPSYKESMPQGSVFHGRRIPSKASF</sequence>
<evidence type="ECO:0000256" key="5">
    <source>
        <dbReference type="ARBA" id="ARBA00023180"/>
    </source>
</evidence>
<protein>
    <submittedName>
        <fullName evidence="7">Uncharacterized protein</fullName>
    </submittedName>
</protein>
<comment type="caution">
    <text evidence="7">The sequence shown here is derived from an EMBL/GenBank/DDBJ whole genome shotgun (WGS) entry which is preliminary data.</text>
</comment>
<evidence type="ECO:0000256" key="4">
    <source>
        <dbReference type="ARBA" id="ARBA00023136"/>
    </source>
</evidence>
<keyword evidence="3" id="KW-0808">Transferase</keyword>
<accession>A0A8S9Q450</accession>
<feature type="transmembrane region" description="Helical" evidence="6">
    <location>
        <begin position="28"/>
        <end position="48"/>
    </location>
</feature>
<dbReference type="GO" id="GO:0016757">
    <property type="term" value="F:glycosyltransferase activity"/>
    <property type="evidence" value="ECO:0007669"/>
    <property type="project" value="UniProtKB-KW"/>
</dbReference>